<proteinExistence type="predicted"/>
<name>A0A447CPK1_9BRAD</name>
<organism evidence="2 3">
    <name type="scientific">Rhodoplanes serenus</name>
    <dbReference type="NCBI Taxonomy" id="200615"/>
    <lineage>
        <taxon>Bacteria</taxon>
        <taxon>Pseudomonadati</taxon>
        <taxon>Pseudomonadota</taxon>
        <taxon>Alphaproteobacteria</taxon>
        <taxon>Hyphomicrobiales</taxon>
        <taxon>Nitrobacteraceae</taxon>
        <taxon>Rhodoplanes</taxon>
    </lineage>
</organism>
<keyword evidence="3" id="KW-1185">Reference proteome</keyword>
<protein>
    <submittedName>
        <fullName evidence="2">Acyclic carotenoid 1,2-hydratase</fullName>
    </submittedName>
</protein>
<dbReference type="Proteomes" id="UP000289200">
    <property type="component" value="Unassembled WGS sequence"/>
</dbReference>
<evidence type="ECO:0000256" key="1">
    <source>
        <dbReference type="SAM" id="Phobius"/>
    </source>
</evidence>
<sequence length="305" mass="33551">MAPGGYLWWYVDALSDDGRHGLTIITFVGSVFSPYYAWARRRTAGGAADPEDFCSVNIALYGEAGKRWAMTERGRGALARDATQIRIGPSGLDWDGTTLTIRIEETTVPVPSRLRGTVRVRPTALTGASFALDGAGLHVWRPLAPCCDVEAEFSRPDLSWRGHGYLDSNHGETPVESAFVCWDWSRAALPDGAAVLYHATRRGPDGDVGLALRFDRAGTVSHFEAPKRIVLPDTLWRVPRETRGDATAEMTLASTFEDTPFYARSMLTGTLLGQPASAVHESLSLDRFAAPWVQAMLPFRMPRRR</sequence>
<comment type="caution">
    <text evidence="2">The sequence shown here is derived from an EMBL/GenBank/DDBJ whole genome shotgun (WGS) entry which is preliminary data.</text>
</comment>
<dbReference type="CDD" id="cd21471">
    <property type="entry name" value="CrtC-like"/>
    <property type="match status" value="1"/>
</dbReference>
<evidence type="ECO:0000313" key="3">
    <source>
        <dbReference type="Proteomes" id="UP000289200"/>
    </source>
</evidence>
<evidence type="ECO:0000313" key="2">
    <source>
        <dbReference type="EMBL" id="VCU07107.1"/>
    </source>
</evidence>
<reference evidence="3" key="1">
    <citation type="submission" date="2018-10" db="EMBL/GenBank/DDBJ databases">
        <authorList>
            <person name="Peiro R."/>
            <person name="Begona"/>
            <person name="Cbmso G."/>
            <person name="Lopez M."/>
            <person name="Gonzalez S."/>
            <person name="Sacristan E."/>
            <person name="Castillo E."/>
        </authorList>
    </citation>
    <scope>NUCLEOTIDE SEQUENCE [LARGE SCALE GENOMIC DNA]</scope>
</reference>
<keyword evidence="1" id="KW-0812">Transmembrane</keyword>
<dbReference type="RefSeq" id="WP_207211348.1">
    <property type="nucleotide sequence ID" value="NZ_UWOC01000022.1"/>
</dbReference>
<dbReference type="AlphaFoldDB" id="A0A447CPK1"/>
<dbReference type="EMBL" id="UWOC01000022">
    <property type="protein sequence ID" value="VCU07107.1"/>
    <property type="molecule type" value="Genomic_DNA"/>
</dbReference>
<accession>A0A447CPK1</accession>
<gene>
    <name evidence="2" type="primary">crtC</name>
    <name evidence="2" type="ORF">RHODGE_RHODGE_00411</name>
</gene>
<feature type="transmembrane region" description="Helical" evidence="1">
    <location>
        <begin position="20"/>
        <end position="38"/>
    </location>
</feature>
<keyword evidence="1" id="KW-1133">Transmembrane helix</keyword>
<keyword evidence="1" id="KW-0472">Membrane</keyword>
<dbReference type="SUPFAM" id="SSF159245">
    <property type="entry name" value="AttH-like"/>
    <property type="match status" value="1"/>
</dbReference>